<dbReference type="Proteomes" id="UP000539175">
    <property type="component" value="Unassembled WGS sequence"/>
</dbReference>
<evidence type="ECO:0000256" key="8">
    <source>
        <dbReference type="ARBA" id="ARBA00023136"/>
    </source>
</evidence>
<dbReference type="EMBL" id="JACIIZ010000006">
    <property type="protein sequence ID" value="MBB6252008.1"/>
    <property type="molecule type" value="Genomic_DNA"/>
</dbReference>
<feature type="compositionally biased region" description="Low complexity" evidence="11">
    <location>
        <begin position="374"/>
        <end position="387"/>
    </location>
</feature>
<dbReference type="InterPro" id="IPR001775">
    <property type="entry name" value="GspD/PilQ"/>
</dbReference>
<evidence type="ECO:0000313" key="16">
    <source>
        <dbReference type="Proteomes" id="UP000539175"/>
    </source>
</evidence>
<proteinExistence type="inferred from homology"/>
<dbReference type="PROSITE" id="PS51257">
    <property type="entry name" value="PROKAR_LIPOPROTEIN"/>
    <property type="match status" value="1"/>
</dbReference>
<accession>A0A7X0AXR6</accession>
<dbReference type="Pfam" id="PF21305">
    <property type="entry name" value="type_II_gspD_N0"/>
    <property type="match status" value="1"/>
</dbReference>
<evidence type="ECO:0000259" key="13">
    <source>
        <dbReference type="Pfam" id="PF03958"/>
    </source>
</evidence>
<dbReference type="InterPro" id="IPR049371">
    <property type="entry name" value="GspD-like_N0"/>
</dbReference>
<evidence type="ECO:0000256" key="9">
    <source>
        <dbReference type="ARBA" id="ARBA00023237"/>
    </source>
</evidence>
<evidence type="ECO:0000259" key="12">
    <source>
        <dbReference type="Pfam" id="PF00263"/>
    </source>
</evidence>
<evidence type="ECO:0000256" key="7">
    <source>
        <dbReference type="ARBA" id="ARBA00022927"/>
    </source>
</evidence>
<organism evidence="15 16">
    <name type="scientific">Nitrospirillum iridis</name>
    <dbReference type="NCBI Taxonomy" id="765888"/>
    <lineage>
        <taxon>Bacteria</taxon>
        <taxon>Pseudomonadati</taxon>
        <taxon>Pseudomonadota</taxon>
        <taxon>Alphaproteobacteria</taxon>
        <taxon>Rhodospirillales</taxon>
        <taxon>Azospirillaceae</taxon>
        <taxon>Nitrospirillum</taxon>
    </lineage>
</organism>
<name>A0A7X0AXR6_9PROT</name>
<dbReference type="NCBIfam" id="TIGR02517">
    <property type="entry name" value="type_II_gspD"/>
    <property type="match status" value="1"/>
</dbReference>
<feature type="region of interest" description="Disordered" evidence="11">
    <location>
        <begin position="353"/>
        <end position="433"/>
    </location>
</feature>
<sequence length="749" mass="77395">MKHHRPNAPFRLLVTGCLVLGGCSESAVTHGPGTPLPMTPSATPAPASSVIGPGVPPARAAAQTLPGTGQLVRPARAVTGMAPAAGEGGGEPVEMNFVNADVRSVLDAVLGGMLGLTYTIDPKVQGQVTIRTTRPLPRAQALAAVDAALRTQGFAIVGGDGFYQVIPATEAAGQAPLQTTAAAERAAGFSTAIVPVRHVSAAELDKIVHPLTRQGFIQAADAGRNIFIVNGTAHEIDSFTQLVASFDVDWLAGLSFSLHTLQAVDPARLEAELRRVLQLDSGPLQGMIDFVPISRLNALLVVAKRPELLPTVGTWIERLDRPGPDGGKVVHFYEVQNGSAVELATALNRLVGRSTGADQQRPADQQRGGRTGRSTAMSTASRGTSASGTGGTPAGGGAATGASGSAASAPLSPADTGANLPLSGGGGEGAADDGLSELKGVRVVADERRNALLIFGSGAQYALLEQVLTRLDAPREQVLIEATIAEVTLNDDLNFGVQWFLDRGSSTAGFSTTNGATVGATYPNFNYTFLTPSTRVVLSALASVTDVQVLSAPRLMVLNNETARLQVGDEVPVVVQSATSTLTSDSAVVNSVEYHDTGVILEVTPRINRSGAVVLDVNQEVSSVTTTTTSGIDSPTIQQRKITSVVNVQDGETVALGGLISDTSSRNGSGIPYLRDIPVLGKLFGTDSHSKGRTELLVFLRPVIVRDATRAREVTEALRASMGRLEIFAGATGGALSPPPAGPPRPQGQ</sequence>
<dbReference type="GO" id="GO:0015628">
    <property type="term" value="P:protein secretion by the type II secretion system"/>
    <property type="evidence" value="ECO:0007669"/>
    <property type="project" value="InterPro"/>
</dbReference>
<protein>
    <submittedName>
        <fullName evidence="15">General secretion pathway protein D</fullName>
    </submittedName>
</protein>
<dbReference type="AlphaFoldDB" id="A0A7X0AXR6"/>
<dbReference type="InterPro" id="IPR005644">
    <property type="entry name" value="NolW-like"/>
</dbReference>
<evidence type="ECO:0000256" key="11">
    <source>
        <dbReference type="SAM" id="MobiDB-lite"/>
    </source>
</evidence>
<dbReference type="Pfam" id="PF03958">
    <property type="entry name" value="Secretin_N"/>
    <property type="match status" value="2"/>
</dbReference>
<keyword evidence="8" id="KW-0472">Membrane</keyword>
<keyword evidence="4" id="KW-1134">Transmembrane beta strand</keyword>
<evidence type="ECO:0000313" key="15">
    <source>
        <dbReference type="EMBL" id="MBB6252008.1"/>
    </source>
</evidence>
<comment type="subcellular location">
    <subcellularLocation>
        <location evidence="1 10">Cell outer membrane</location>
    </subcellularLocation>
</comment>
<feature type="domain" description="GspD-like N0" evidence="14">
    <location>
        <begin position="95"/>
        <end position="165"/>
    </location>
</feature>
<keyword evidence="3 10" id="KW-0813">Transport</keyword>
<keyword evidence="5" id="KW-0812">Transmembrane</keyword>
<feature type="domain" description="Type II/III secretion system secretin-like" evidence="12">
    <location>
        <begin position="540"/>
        <end position="706"/>
    </location>
</feature>
<keyword evidence="9" id="KW-0998">Cell outer membrane</keyword>
<dbReference type="GO" id="GO:0009279">
    <property type="term" value="C:cell outer membrane"/>
    <property type="evidence" value="ECO:0007669"/>
    <property type="project" value="UniProtKB-SubCell"/>
</dbReference>
<dbReference type="PANTHER" id="PTHR30332:SF25">
    <property type="entry name" value="SECRETIN XPSD"/>
    <property type="match status" value="1"/>
</dbReference>
<evidence type="ECO:0000259" key="14">
    <source>
        <dbReference type="Pfam" id="PF21305"/>
    </source>
</evidence>
<reference evidence="15 16" key="1">
    <citation type="submission" date="2020-08" db="EMBL/GenBank/DDBJ databases">
        <title>Genomic Encyclopedia of Type Strains, Phase IV (KMG-IV): sequencing the most valuable type-strain genomes for metagenomic binning, comparative biology and taxonomic classification.</title>
        <authorList>
            <person name="Goeker M."/>
        </authorList>
    </citation>
    <scope>NUCLEOTIDE SEQUENCE [LARGE SCALE GENOMIC DNA]</scope>
    <source>
        <strain evidence="15 16">DSM 22198</strain>
    </source>
</reference>
<evidence type="ECO:0000256" key="10">
    <source>
        <dbReference type="RuleBase" id="RU004004"/>
    </source>
</evidence>
<evidence type="ECO:0000256" key="2">
    <source>
        <dbReference type="ARBA" id="ARBA00006980"/>
    </source>
</evidence>
<feature type="domain" description="NolW-like" evidence="13">
    <location>
        <begin position="332"/>
        <end position="477"/>
    </location>
</feature>
<feature type="domain" description="NolW-like" evidence="13">
    <location>
        <begin position="260"/>
        <end position="324"/>
    </location>
</feature>
<evidence type="ECO:0000256" key="4">
    <source>
        <dbReference type="ARBA" id="ARBA00022452"/>
    </source>
</evidence>
<dbReference type="Pfam" id="PF00263">
    <property type="entry name" value="Secretin"/>
    <property type="match status" value="1"/>
</dbReference>
<feature type="compositionally biased region" description="Low complexity" evidence="11">
    <location>
        <begin position="400"/>
        <end position="414"/>
    </location>
</feature>
<evidence type="ECO:0000256" key="5">
    <source>
        <dbReference type="ARBA" id="ARBA00022692"/>
    </source>
</evidence>
<feature type="compositionally biased region" description="Gly residues" evidence="11">
    <location>
        <begin position="388"/>
        <end position="399"/>
    </location>
</feature>
<dbReference type="PRINTS" id="PR00811">
    <property type="entry name" value="BCTERIALGSPD"/>
</dbReference>
<dbReference type="PRINTS" id="PR01032">
    <property type="entry name" value="PHAGEIV"/>
</dbReference>
<comment type="caution">
    <text evidence="15">The sequence shown here is derived from an EMBL/GenBank/DDBJ whole genome shotgun (WGS) entry which is preliminary data.</text>
</comment>
<dbReference type="InterPro" id="IPR013356">
    <property type="entry name" value="T2SS_GspD"/>
</dbReference>
<keyword evidence="16" id="KW-1185">Reference proteome</keyword>
<gene>
    <name evidence="15" type="ORF">FHS74_002568</name>
</gene>
<keyword evidence="7" id="KW-0653">Protein transport</keyword>
<dbReference type="Gene3D" id="3.30.1370.120">
    <property type="match status" value="2"/>
</dbReference>
<comment type="similarity">
    <text evidence="2">Belongs to the bacterial secretin family. GSP D subfamily.</text>
</comment>
<evidence type="ECO:0000256" key="6">
    <source>
        <dbReference type="ARBA" id="ARBA00022729"/>
    </source>
</evidence>
<dbReference type="RefSeq" id="WP_184800944.1">
    <property type="nucleotide sequence ID" value="NZ_JACIIZ010000006.1"/>
</dbReference>
<dbReference type="GO" id="GO:0015627">
    <property type="term" value="C:type II protein secretion system complex"/>
    <property type="evidence" value="ECO:0007669"/>
    <property type="project" value="InterPro"/>
</dbReference>
<dbReference type="InterPro" id="IPR038591">
    <property type="entry name" value="NolW-like_sf"/>
</dbReference>
<dbReference type="InterPro" id="IPR050810">
    <property type="entry name" value="Bact_Secretion_Sys_Channel"/>
</dbReference>
<dbReference type="PANTHER" id="PTHR30332">
    <property type="entry name" value="PROBABLE GENERAL SECRETION PATHWAY PROTEIN D"/>
    <property type="match status" value="1"/>
</dbReference>
<dbReference type="InterPro" id="IPR004846">
    <property type="entry name" value="T2SS/T3SS_dom"/>
</dbReference>
<evidence type="ECO:0000256" key="3">
    <source>
        <dbReference type="ARBA" id="ARBA00022448"/>
    </source>
</evidence>
<keyword evidence="6" id="KW-0732">Signal</keyword>
<evidence type="ECO:0000256" key="1">
    <source>
        <dbReference type="ARBA" id="ARBA00004442"/>
    </source>
</evidence>